<dbReference type="KEGG" id="rgi:RGI145_12110"/>
<gene>
    <name evidence="2" type="ORF">RGI145_12110</name>
</gene>
<dbReference type="Proteomes" id="UP000185494">
    <property type="component" value="Chromosome 1"/>
</dbReference>
<evidence type="ECO:0000313" key="3">
    <source>
        <dbReference type="Proteomes" id="UP000185494"/>
    </source>
</evidence>
<evidence type="ECO:0000313" key="2">
    <source>
        <dbReference type="EMBL" id="APT57743.1"/>
    </source>
</evidence>
<dbReference type="EMBL" id="CP015583">
    <property type="protein sequence ID" value="APT57743.1"/>
    <property type="molecule type" value="Genomic_DNA"/>
</dbReference>
<organism evidence="2 3">
    <name type="scientific">Roseomonas gilardii</name>
    <dbReference type="NCBI Taxonomy" id="257708"/>
    <lineage>
        <taxon>Bacteria</taxon>
        <taxon>Pseudomonadati</taxon>
        <taxon>Pseudomonadota</taxon>
        <taxon>Alphaproteobacteria</taxon>
        <taxon>Acetobacterales</taxon>
        <taxon>Roseomonadaceae</taxon>
        <taxon>Roseomonas</taxon>
    </lineage>
</organism>
<name>A0A1L7AG51_9PROT</name>
<accession>A0A1L7AG51</accession>
<proteinExistence type="predicted"/>
<evidence type="ECO:0000256" key="1">
    <source>
        <dbReference type="SAM" id="MobiDB-lite"/>
    </source>
</evidence>
<dbReference type="AlphaFoldDB" id="A0A1L7AG51"/>
<dbReference type="STRING" id="257708.RGI145_12110"/>
<reference evidence="2 3" key="1">
    <citation type="submission" date="2016-05" db="EMBL/GenBank/DDBJ databases">
        <title>Complete Genome and Methylome Analysis of Psychrotrophic Bacterial Isolates from Antarctic Lake Untersee.</title>
        <authorList>
            <person name="Fomenkov A."/>
            <person name="Akimov V.N."/>
            <person name="Vasilyeva L.V."/>
            <person name="Andersen D."/>
            <person name="Vincze T."/>
            <person name="Roberts R.J."/>
        </authorList>
    </citation>
    <scope>NUCLEOTIDE SEQUENCE [LARGE SCALE GENOMIC DNA]</scope>
    <source>
        <strain evidence="2 3">U14-5</strain>
    </source>
</reference>
<feature type="region of interest" description="Disordered" evidence="1">
    <location>
        <begin position="80"/>
        <end position="107"/>
    </location>
</feature>
<sequence>MATLPIFVVSNRERTGMKAEQEEFTPVPGHQEAVHRARVLAKLVEEQLLGHPALATNFFWRNKAEQALDALSDLAAALEAGSPRRRSADAPGGRGQAPGATMPHAEI</sequence>
<protein>
    <submittedName>
        <fullName evidence="2">Uncharacterized protein</fullName>
    </submittedName>
</protein>